<proteinExistence type="predicted"/>
<accession>A0ACC2PEW0</accession>
<evidence type="ECO:0000313" key="1">
    <source>
        <dbReference type="EMBL" id="KAJ8681109.1"/>
    </source>
</evidence>
<keyword evidence="2" id="KW-1185">Reference proteome</keyword>
<name>A0ACC2PEW0_9HYME</name>
<reference evidence="1" key="1">
    <citation type="submission" date="2023-04" db="EMBL/GenBank/DDBJ databases">
        <title>A chromosome-level genome assembly of the parasitoid wasp Eretmocerus hayati.</title>
        <authorList>
            <person name="Zhong Y."/>
            <person name="Liu S."/>
            <person name="Liu Y."/>
        </authorList>
    </citation>
    <scope>NUCLEOTIDE SEQUENCE</scope>
    <source>
        <strain evidence="1">ZJU_SS_LIU_2023</strain>
    </source>
</reference>
<evidence type="ECO:0000313" key="2">
    <source>
        <dbReference type="Proteomes" id="UP001239111"/>
    </source>
</evidence>
<dbReference type="EMBL" id="CM056742">
    <property type="protein sequence ID" value="KAJ8681109.1"/>
    <property type="molecule type" value="Genomic_DNA"/>
</dbReference>
<dbReference type="Proteomes" id="UP001239111">
    <property type="component" value="Chromosome 2"/>
</dbReference>
<gene>
    <name evidence="1" type="ORF">QAD02_016896</name>
</gene>
<comment type="caution">
    <text evidence="1">The sequence shown here is derived from an EMBL/GenBank/DDBJ whole genome shotgun (WGS) entry which is preliminary data.</text>
</comment>
<sequence length="108" mass="12538">MQPPNIVIIMFVYYFNFNNRVCDGANNYVWNRAQENLVPLTIVKLQNTPSEVMVANGFFIEERYNLNGRNINFVDTEGQVLEFRNGNRTVTGFCGDVWTLLSEFLNFT</sequence>
<organism evidence="1 2">
    <name type="scientific">Eretmocerus hayati</name>
    <dbReference type="NCBI Taxonomy" id="131215"/>
    <lineage>
        <taxon>Eukaryota</taxon>
        <taxon>Metazoa</taxon>
        <taxon>Ecdysozoa</taxon>
        <taxon>Arthropoda</taxon>
        <taxon>Hexapoda</taxon>
        <taxon>Insecta</taxon>
        <taxon>Pterygota</taxon>
        <taxon>Neoptera</taxon>
        <taxon>Endopterygota</taxon>
        <taxon>Hymenoptera</taxon>
        <taxon>Apocrita</taxon>
        <taxon>Proctotrupomorpha</taxon>
        <taxon>Chalcidoidea</taxon>
        <taxon>Aphelinidae</taxon>
        <taxon>Aphelininae</taxon>
        <taxon>Eretmocerus</taxon>
    </lineage>
</organism>
<protein>
    <submittedName>
        <fullName evidence="1">Uncharacterized protein</fullName>
    </submittedName>
</protein>